<dbReference type="InterPro" id="IPR000595">
    <property type="entry name" value="cNMP-bd_dom"/>
</dbReference>
<dbReference type="InterPro" id="IPR018490">
    <property type="entry name" value="cNMP-bd_dom_sf"/>
</dbReference>
<gene>
    <name evidence="2" type="ORF">JBL43_19730</name>
</gene>
<evidence type="ECO:0000259" key="1">
    <source>
        <dbReference type="Pfam" id="PF00027"/>
    </source>
</evidence>
<sequence length="189" mass="22172">MTERLEQFLVNKFECTSEEVSEVVKNFKYIEAAKEELLNEDGNICRNLYFVIEGCVKCNFIDANGQETIRYVAFENQLISSFHSFIKGTPSNEYITVVEPSKLLTISHTDFKLGLSKSSLFKDFYIKMLEITYLNNHWRIRTFLSLDAKQRYEYLIKNDKRIVQRLSNKNLSHFLGITQESLSRIKAKK</sequence>
<feature type="domain" description="Cyclic nucleotide-binding" evidence="1">
    <location>
        <begin position="32"/>
        <end position="112"/>
    </location>
</feature>
<dbReference type="CDD" id="cd00038">
    <property type="entry name" value="CAP_ED"/>
    <property type="match status" value="1"/>
</dbReference>
<keyword evidence="3" id="KW-1185">Reference proteome</keyword>
<dbReference type="EMBL" id="JAEHFJ010000017">
    <property type="protein sequence ID" value="MBJ2176490.1"/>
    <property type="molecule type" value="Genomic_DNA"/>
</dbReference>
<evidence type="ECO:0000313" key="3">
    <source>
        <dbReference type="Proteomes" id="UP000623301"/>
    </source>
</evidence>
<evidence type="ECO:0000313" key="2">
    <source>
        <dbReference type="EMBL" id="MBJ2176490.1"/>
    </source>
</evidence>
<dbReference type="InterPro" id="IPR014710">
    <property type="entry name" value="RmlC-like_jellyroll"/>
</dbReference>
<proteinExistence type="predicted"/>
<comment type="caution">
    <text evidence="2">The sequence shown here is derived from an EMBL/GenBank/DDBJ whole genome shotgun (WGS) entry which is preliminary data.</text>
</comment>
<dbReference type="SUPFAM" id="SSF51206">
    <property type="entry name" value="cAMP-binding domain-like"/>
    <property type="match status" value="1"/>
</dbReference>
<organism evidence="2 3">
    <name type="scientific">Aureibaculum flavum</name>
    <dbReference type="NCBI Taxonomy" id="2795986"/>
    <lineage>
        <taxon>Bacteria</taxon>
        <taxon>Pseudomonadati</taxon>
        <taxon>Bacteroidota</taxon>
        <taxon>Flavobacteriia</taxon>
        <taxon>Flavobacteriales</taxon>
        <taxon>Flavobacteriaceae</taxon>
        <taxon>Aureibaculum</taxon>
    </lineage>
</organism>
<reference evidence="2 3" key="1">
    <citation type="submission" date="2020-12" db="EMBL/GenBank/DDBJ databases">
        <title>Aureibaculum luteum sp. nov. and Aureibaculum flavum sp. nov., novel members of the family Flavobacteriaceae isolated from Antarctic intertidal sediments.</title>
        <authorList>
            <person name="He X."/>
            <person name="Zhang X."/>
        </authorList>
    </citation>
    <scope>NUCLEOTIDE SEQUENCE [LARGE SCALE GENOMIC DNA]</scope>
    <source>
        <strain evidence="2 3">A20</strain>
    </source>
</reference>
<dbReference type="Pfam" id="PF00027">
    <property type="entry name" value="cNMP_binding"/>
    <property type="match status" value="1"/>
</dbReference>
<dbReference type="Proteomes" id="UP000623301">
    <property type="component" value="Unassembled WGS sequence"/>
</dbReference>
<name>A0ABS0WWW8_9FLAO</name>
<accession>A0ABS0WWW8</accession>
<dbReference type="RefSeq" id="WP_198843078.1">
    <property type="nucleotide sequence ID" value="NZ_JAEHFJ010000017.1"/>
</dbReference>
<dbReference type="Gene3D" id="2.60.120.10">
    <property type="entry name" value="Jelly Rolls"/>
    <property type="match status" value="1"/>
</dbReference>
<protein>
    <submittedName>
        <fullName evidence="2">Crp/Fnr family transcriptional regulator</fullName>
    </submittedName>
</protein>